<accession>A0AAW2RLF4</accession>
<proteinExistence type="predicted"/>
<sequence length="64" mass="6435">MANSNNGRDHGCYEGDSSLPAASGPVVPLIDPTLGDANVLGLDPVPGANAPAPLLMTKQPDLVL</sequence>
<evidence type="ECO:0000256" key="1">
    <source>
        <dbReference type="SAM" id="MobiDB-lite"/>
    </source>
</evidence>
<reference evidence="2" key="1">
    <citation type="submission" date="2020-06" db="EMBL/GenBank/DDBJ databases">
        <authorList>
            <person name="Li T."/>
            <person name="Hu X."/>
            <person name="Zhang T."/>
            <person name="Song X."/>
            <person name="Zhang H."/>
            <person name="Dai N."/>
            <person name="Sheng W."/>
            <person name="Hou X."/>
            <person name="Wei L."/>
        </authorList>
    </citation>
    <scope>NUCLEOTIDE SEQUENCE</scope>
    <source>
        <strain evidence="2">G01</strain>
        <tissue evidence="2">Leaf</tissue>
    </source>
</reference>
<organism evidence="2">
    <name type="scientific">Sesamum angustifolium</name>
    <dbReference type="NCBI Taxonomy" id="2727405"/>
    <lineage>
        <taxon>Eukaryota</taxon>
        <taxon>Viridiplantae</taxon>
        <taxon>Streptophyta</taxon>
        <taxon>Embryophyta</taxon>
        <taxon>Tracheophyta</taxon>
        <taxon>Spermatophyta</taxon>
        <taxon>Magnoliopsida</taxon>
        <taxon>eudicotyledons</taxon>
        <taxon>Gunneridae</taxon>
        <taxon>Pentapetalae</taxon>
        <taxon>asterids</taxon>
        <taxon>lamiids</taxon>
        <taxon>Lamiales</taxon>
        <taxon>Pedaliaceae</taxon>
        <taxon>Sesamum</taxon>
    </lineage>
</organism>
<dbReference type="AlphaFoldDB" id="A0AAW2RLF4"/>
<dbReference type="EMBL" id="JACGWK010000001">
    <property type="protein sequence ID" value="KAL0381150.1"/>
    <property type="molecule type" value="Genomic_DNA"/>
</dbReference>
<evidence type="ECO:0000313" key="2">
    <source>
        <dbReference type="EMBL" id="KAL0381150.1"/>
    </source>
</evidence>
<name>A0AAW2RLF4_9LAMI</name>
<reference evidence="2" key="2">
    <citation type="journal article" date="2024" name="Plant">
        <title>Genomic evolution and insights into agronomic trait innovations of Sesamum species.</title>
        <authorList>
            <person name="Miao H."/>
            <person name="Wang L."/>
            <person name="Qu L."/>
            <person name="Liu H."/>
            <person name="Sun Y."/>
            <person name="Le M."/>
            <person name="Wang Q."/>
            <person name="Wei S."/>
            <person name="Zheng Y."/>
            <person name="Lin W."/>
            <person name="Duan Y."/>
            <person name="Cao H."/>
            <person name="Xiong S."/>
            <person name="Wang X."/>
            <person name="Wei L."/>
            <person name="Li C."/>
            <person name="Ma Q."/>
            <person name="Ju M."/>
            <person name="Zhao R."/>
            <person name="Li G."/>
            <person name="Mu C."/>
            <person name="Tian Q."/>
            <person name="Mei H."/>
            <person name="Zhang T."/>
            <person name="Gao T."/>
            <person name="Zhang H."/>
        </authorList>
    </citation>
    <scope>NUCLEOTIDE SEQUENCE</scope>
    <source>
        <strain evidence="2">G01</strain>
    </source>
</reference>
<gene>
    <name evidence="2" type="ORF">Sangu_0179300</name>
</gene>
<feature type="region of interest" description="Disordered" evidence="1">
    <location>
        <begin position="1"/>
        <end position="30"/>
    </location>
</feature>
<protein>
    <submittedName>
        <fullName evidence="2">Uncharacterized protein</fullName>
    </submittedName>
</protein>
<comment type="caution">
    <text evidence="2">The sequence shown here is derived from an EMBL/GenBank/DDBJ whole genome shotgun (WGS) entry which is preliminary data.</text>
</comment>